<organism evidence="7 8">
    <name type="scientific">Candidatus Enterocloster excrementipullorum</name>
    <dbReference type="NCBI Taxonomy" id="2838559"/>
    <lineage>
        <taxon>Bacteria</taxon>
        <taxon>Bacillati</taxon>
        <taxon>Bacillota</taxon>
        <taxon>Clostridia</taxon>
        <taxon>Lachnospirales</taxon>
        <taxon>Lachnospiraceae</taxon>
        <taxon>Enterocloster</taxon>
    </lineage>
</organism>
<dbReference type="GO" id="GO:0003677">
    <property type="term" value="F:DNA binding"/>
    <property type="evidence" value="ECO:0007669"/>
    <property type="project" value="UniProtKB-KW"/>
</dbReference>
<reference evidence="7" key="1">
    <citation type="journal article" date="2021" name="PeerJ">
        <title>Extensive microbial diversity within the chicken gut microbiome revealed by metagenomics and culture.</title>
        <authorList>
            <person name="Gilroy R."/>
            <person name="Ravi A."/>
            <person name="Getino M."/>
            <person name="Pursley I."/>
            <person name="Horton D.L."/>
            <person name="Alikhan N.F."/>
            <person name="Baker D."/>
            <person name="Gharbi K."/>
            <person name="Hall N."/>
            <person name="Watson M."/>
            <person name="Adriaenssens E.M."/>
            <person name="Foster-Nyarko E."/>
            <person name="Jarju S."/>
            <person name="Secka A."/>
            <person name="Antonio M."/>
            <person name="Oren A."/>
            <person name="Chaudhuri R.R."/>
            <person name="La Ragione R."/>
            <person name="Hildebrand F."/>
            <person name="Pallen M.J."/>
        </authorList>
    </citation>
    <scope>NUCLEOTIDE SEQUENCE</scope>
    <source>
        <strain evidence="7">CHK180-15479</strain>
    </source>
</reference>
<keyword evidence="4" id="KW-0804">Transcription</keyword>
<keyword evidence="5" id="KW-0175">Coiled coil</keyword>
<dbReference type="SUPFAM" id="SSF46955">
    <property type="entry name" value="Putative DNA-binding domain"/>
    <property type="match status" value="1"/>
</dbReference>
<dbReference type="GO" id="GO:0003700">
    <property type="term" value="F:DNA-binding transcription factor activity"/>
    <property type="evidence" value="ECO:0007669"/>
    <property type="project" value="InterPro"/>
</dbReference>
<keyword evidence="3" id="KW-0238">DNA-binding</keyword>
<dbReference type="AlphaFoldDB" id="A0A9D2N2C6"/>
<proteinExistence type="predicted"/>
<comment type="caution">
    <text evidence="7">The sequence shown here is derived from an EMBL/GenBank/DDBJ whole genome shotgun (WGS) entry which is preliminary data.</text>
</comment>
<feature type="coiled-coil region" evidence="5">
    <location>
        <begin position="79"/>
        <end position="113"/>
    </location>
</feature>
<accession>A0A9D2N2C6</accession>
<dbReference type="SMART" id="SM00422">
    <property type="entry name" value="HTH_MERR"/>
    <property type="match status" value="1"/>
</dbReference>
<name>A0A9D2N2C6_9FIRM</name>
<evidence type="ECO:0000256" key="3">
    <source>
        <dbReference type="ARBA" id="ARBA00023125"/>
    </source>
</evidence>
<dbReference type="Gene3D" id="1.10.1660.10">
    <property type="match status" value="1"/>
</dbReference>
<dbReference type="Pfam" id="PF13411">
    <property type="entry name" value="MerR_1"/>
    <property type="match status" value="1"/>
</dbReference>
<feature type="domain" description="HTH merR-type" evidence="6">
    <location>
        <begin position="6"/>
        <end position="74"/>
    </location>
</feature>
<dbReference type="InterPro" id="IPR047057">
    <property type="entry name" value="MerR_fam"/>
</dbReference>
<evidence type="ECO:0000313" key="7">
    <source>
        <dbReference type="EMBL" id="HJC06296.1"/>
    </source>
</evidence>
<keyword evidence="2" id="KW-0805">Transcription regulation</keyword>
<evidence type="ECO:0000259" key="6">
    <source>
        <dbReference type="SMART" id="SM00422"/>
    </source>
</evidence>
<evidence type="ECO:0000256" key="5">
    <source>
        <dbReference type="SAM" id="Coils"/>
    </source>
</evidence>
<dbReference type="PANTHER" id="PTHR30204">
    <property type="entry name" value="REDOX-CYCLING DRUG-SENSING TRANSCRIPTIONAL ACTIVATOR SOXR"/>
    <property type="match status" value="1"/>
</dbReference>
<evidence type="ECO:0000313" key="8">
    <source>
        <dbReference type="Proteomes" id="UP000823910"/>
    </source>
</evidence>
<evidence type="ECO:0000256" key="1">
    <source>
        <dbReference type="ARBA" id="ARBA00022491"/>
    </source>
</evidence>
<keyword evidence="1" id="KW-0678">Repressor</keyword>
<evidence type="ECO:0000256" key="2">
    <source>
        <dbReference type="ARBA" id="ARBA00023015"/>
    </source>
</evidence>
<dbReference type="Proteomes" id="UP000823910">
    <property type="component" value="Unassembled WGS sequence"/>
</dbReference>
<reference evidence="7" key="2">
    <citation type="submission" date="2021-04" db="EMBL/GenBank/DDBJ databases">
        <authorList>
            <person name="Gilroy R."/>
        </authorList>
    </citation>
    <scope>NUCLEOTIDE SEQUENCE</scope>
    <source>
        <strain evidence="7">CHK180-15479</strain>
    </source>
</reference>
<dbReference type="EMBL" id="DWWT01000042">
    <property type="protein sequence ID" value="HJC06296.1"/>
    <property type="molecule type" value="Genomic_DNA"/>
</dbReference>
<protein>
    <submittedName>
        <fullName evidence="7">MerR family transcriptional regulator</fullName>
    </submittedName>
</protein>
<dbReference type="InterPro" id="IPR009061">
    <property type="entry name" value="DNA-bd_dom_put_sf"/>
</dbReference>
<dbReference type="PANTHER" id="PTHR30204:SF69">
    <property type="entry name" value="MERR-FAMILY TRANSCRIPTIONAL REGULATOR"/>
    <property type="match status" value="1"/>
</dbReference>
<evidence type="ECO:0000256" key="4">
    <source>
        <dbReference type="ARBA" id="ARBA00023163"/>
    </source>
</evidence>
<gene>
    <name evidence="7" type="ORF">H9704_09105</name>
</gene>
<dbReference type="InterPro" id="IPR000551">
    <property type="entry name" value="MerR-type_HTH_dom"/>
</dbReference>
<sequence length="247" mass="28905">MKNVRTIEEASRYFELPKATLLYWEKEGLIHFERVPENNYRKVTADTIFQIENVLHLRNLGIPIARIKKVPFMPLNERYELYRTAVQEADRKIAELKSIKKSARKQLAQIEETKFLRKHPYRADRPDFQYLIAHSQDTVSAECFETGLFVILMEKPEQGNFREASIVETPGEQEILWERPEGAEWRSFLLVVKDEAGRHKISGLSGHLDALHAMGFRTGALTARYLSEEMTEEGYFIYFKAYVEVCR</sequence>